<reference evidence="1" key="1">
    <citation type="submission" date="2017-05" db="UniProtKB">
        <authorList>
            <consortium name="EnsemblMetazoa"/>
        </authorList>
    </citation>
    <scope>IDENTIFICATION</scope>
</reference>
<sequence>MTLWFLVSGESQTSISSSFRVGKASVCHMIYKTCCVLWKVLYKKFLPFSLTKDEWKKISHEFWMLWQFSNCLGAIDGKHVQIQASNTSGLMYFNYKRTF</sequence>
<accession>A0A1X7V4S1</accession>
<dbReference type="InParanoid" id="A0A1X7V4S1"/>
<proteinExistence type="predicted"/>
<organism evidence="1">
    <name type="scientific">Amphimedon queenslandica</name>
    <name type="common">Sponge</name>
    <dbReference type="NCBI Taxonomy" id="400682"/>
    <lineage>
        <taxon>Eukaryota</taxon>
        <taxon>Metazoa</taxon>
        <taxon>Porifera</taxon>
        <taxon>Demospongiae</taxon>
        <taxon>Heteroscleromorpha</taxon>
        <taxon>Haplosclerida</taxon>
        <taxon>Niphatidae</taxon>
        <taxon>Amphimedon</taxon>
    </lineage>
</organism>
<evidence type="ECO:0008006" key="2">
    <source>
        <dbReference type="Google" id="ProtNLM"/>
    </source>
</evidence>
<protein>
    <recommendedName>
        <fullName evidence="2">DDE Tnp4 domain-containing protein</fullName>
    </recommendedName>
</protein>
<name>A0A1X7V4S1_AMPQE</name>
<dbReference type="EnsemblMetazoa" id="Aqu2.1.34971_001">
    <property type="protein sequence ID" value="Aqu2.1.34971_001"/>
    <property type="gene ID" value="Aqu2.1.34971"/>
</dbReference>
<dbReference type="AlphaFoldDB" id="A0A1X7V4S1"/>
<dbReference type="STRING" id="400682.A0A1X7V4S1"/>
<evidence type="ECO:0000313" key="1">
    <source>
        <dbReference type="EnsemblMetazoa" id="Aqu2.1.34971_001"/>
    </source>
</evidence>
<dbReference type="OMA" id="MRISICT"/>